<comment type="catalytic activity">
    <reaction evidence="6">
        <text>Couples ATP hydrolysis with the unwinding of duplex DNA by translocating in the 3'-5' direction.</text>
        <dbReference type="EC" id="5.6.2.4"/>
    </reaction>
</comment>
<keyword evidence="12" id="KW-0614">Plasmid</keyword>
<evidence type="ECO:0000256" key="9">
    <source>
        <dbReference type="PROSITE-ProRule" id="PRU00560"/>
    </source>
</evidence>
<evidence type="ECO:0000313" key="12">
    <source>
        <dbReference type="EMBL" id="ABM96899.1"/>
    </source>
</evidence>
<dbReference type="GO" id="GO:0016887">
    <property type="term" value="F:ATP hydrolysis activity"/>
    <property type="evidence" value="ECO:0007669"/>
    <property type="project" value="RHEA"/>
</dbReference>
<dbReference type="PANTHER" id="PTHR11070:SF30">
    <property type="entry name" value="F-BOX DNA HELICASE 1"/>
    <property type="match status" value="1"/>
</dbReference>
<evidence type="ECO:0000256" key="3">
    <source>
        <dbReference type="ARBA" id="ARBA00022806"/>
    </source>
</evidence>
<dbReference type="InterPro" id="IPR000212">
    <property type="entry name" value="DNA_helicase_UvrD/REP"/>
</dbReference>
<feature type="domain" description="UvrD-like helicase ATP-binding" evidence="11">
    <location>
        <begin position="23"/>
        <end position="270"/>
    </location>
</feature>
<reference evidence="12 13" key="1">
    <citation type="journal article" date="2007" name="J. Bacteriol.">
        <title>Whole-genome analysis of the methyl tert-butyl ether-degrading beta-proteobacterium Methylibium petroleiphilum PM1.</title>
        <authorList>
            <person name="Kane S.R."/>
            <person name="Chakicherla A.Y."/>
            <person name="Chain P.S.G."/>
            <person name="Schmidt R."/>
            <person name="Shin M.W."/>
            <person name="Legler T.C."/>
            <person name="Scow K.M."/>
            <person name="Larimer F.W."/>
            <person name="Lucas S.M."/>
            <person name="Richardson P.M."/>
            <person name="Hristova K.R."/>
        </authorList>
    </citation>
    <scope>NUCLEOTIDE SEQUENCE [LARGE SCALE GENOMIC DNA]</scope>
    <source>
        <strain evidence="13">ATCC BAA-1232 / LMG 22953 / PM1</strain>
        <plasmid evidence="12 13">RPME01</plasmid>
    </source>
</reference>
<accession>A2SMW0</accession>
<dbReference type="GO" id="GO:0043138">
    <property type="term" value="F:3'-5' DNA helicase activity"/>
    <property type="evidence" value="ECO:0007669"/>
    <property type="project" value="UniProtKB-EC"/>
</dbReference>
<feature type="coiled-coil region" evidence="10">
    <location>
        <begin position="468"/>
        <end position="502"/>
    </location>
</feature>
<dbReference type="HOGENOM" id="CLU_023291_2_0_4"/>
<evidence type="ECO:0000259" key="11">
    <source>
        <dbReference type="PROSITE" id="PS51198"/>
    </source>
</evidence>
<evidence type="ECO:0000256" key="7">
    <source>
        <dbReference type="ARBA" id="ARBA00034808"/>
    </source>
</evidence>
<name>A2SMW0_METPP</name>
<dbReference type="SUPFAM" id="SSF52540">
    <property type="entry name" value="P-loop containing nucleoside triphosphate hydrolases"/>
    <property type="match status" value="1"/>
</dbReference>
<dbReference type="GO" id="GO:0005524">
    <property type="term" value="F:ATP binding"/>
    <property type="evidence" value="ECO:0007669"/>
    <property type="project" value="UniProtKB-UniRule"/>
</dbReference>
<dbReference type="Proteomes" id="UP000000366">
    <property type="component" value="Plasmid RPME01"/>
</dbReference>
<evidence type="ECO:0000256" key="4">
    <source>
        <dbReference type="ARBA" id="ARBA00022840"/>
    </source>
</evidence>
<dbReference type="GO" id="GO:0000724">
    <property type="term" value="P:double-strand break repair via homologous recombination"/>
    <property type="evidence" value="ECO:0007669"/>
    <property type="project" value="TreeGrafter"/>
</dbReference>
<evidence type="ECO:0000256" key="8">
    <source>
        <dbReference type="ARBA" id="ARBA00048988"/>
    </source>
</evidence>
<dbReference type="PROSITE" id="PS51198">
    <property type="entry name" value="UVRD_HELICASE_ATP_BIND"/>
    <property type="match status" value="1"/>
</dbReference>
<dbReference type="Pfam" id="PF00580">
    <property type="entry name" value="UvrD-helicase"/>
    <property type="match status" value="1"/>
</dbReference>
<keyword evidence="2 9" id="KW-0378">Hydrolase</keyword>
<dbReference type="EMBL" id="CP000556">
    <property type="protein sequence ID" value="ABM96899.1"/>
    <property type="molecule type" value="Genomic_DNA"/>
</dbReference>
<dbReference type="AlphaFoldDB" id="A2SMW0"/>
<dbReference type="InterPro" id="IPR014017">
    <property type="entry name" value="DNA_helicase_UvrD-like_C"/>
</dbReference>
<evidence type="ECO:0000256" key="10">
    <source>
        <dbReference type="SAM" id="Coils"/>
    </source>
</evidence>
<keyword evidence="1 9" id="KW-0547">Nucleotide-binding</keyword>
<proteinExistence type="predicted"/>
<dbReference type="KEGG" id="mpt:Mpe_B0120"/>
<geneLocation type="plasmid" evidence="12 13">
    <name>RPME01</name>
</geneLocation>
<sequence>MARRQQGRVSPAQRIEIQIMTTLQLTPEQSLIVHSSVDVLLVQAFAGTGKTSTLIEYARANPHLRILYLAFSKAIQLEAAKRFPTNVTCKTTHGLAWRRSGALYKEAGKLGFINVRDLMQLFSVEAREARVVLTTLERFIQSADAKVQDAHVPSDIMNTAHRARAGQLAARAWDVMRDLQNSALKMTHDGYFKLFQLSNPDLSMECDVILGDEWQDTNPVTHALVSAQQCRKVFVGDSHQSIFAFRGAVNAMKQVKAEQVLRLTHSFRFGSGIAQLATKILAGLKGEKHPLVGRGRNESVFTVDRTRPYTVIARSNGTLFAETVALLGRVKFHLVGLEEDRDRNLTYAPFEKLVDVHYVLTHQGHLARDAFIRAFKSPAQLKDYAGAADDKELLMLVKIAEDYGRNVPALVSRIKAEVLRDGHDAHVTLTTAHRSKGLEWDQVVLCSDFEEFIGDKGDLRRATTQELVQEANLLYVAATRALRALEKNRQILEIEQLLAKANFELPKEQALPAPAAAPAKAPAAAAAPVAPRAEGLAATMHSAEEAARAAQPPVQLAGELPKLPHDFHKRALLEQVQHAILVVGLLDLGELAALLARTREDTARILGNLIAKGHISARLFAHEPAIAASATAAQTQAAAPQAAIDFL</sequence>
<gene>
    <name evidence="12" type="ordered locus">Mpe_B0120</name>
</gene>
<dbReference type="Pfam" id="PF13361">
    <property type="entry name" value="UvrD_C"/>
    <property type="match status" value="1"/>
</dbReference>
<dbReference type="InterPro" id="IPR027417">
    <property type="entry name" value="P-loop_NTPase"/>
</dbReference>
<dbReference type="Gene3D" id="3.40.50.300">
    <property type="entry name" value="P-loop containing nucleotide triphosphate hydrolases"/>
    <property type="match status" value="2"/>
</dbReference>
<protein>
    <recommendedName>
        <fullName evidence="7">DNA 3'-5' helicase</fullName>
        <ecNumber evidence="7">5.6.2.4</ecNumber>
    </recommendedName>
</protein>
<keyword evidence="5" id="KW-0413">Isomerase</keyword>
<keyword evidence="13" id="KW-1185">Reference proteome</keyword>
<keyword evidence="10" id="KW-0175">Coiled coil</keyword>
<evidence type="ECO:0000256" key="6">
    <source>
        <dbReference type="ARBA" id="ARBA00034617"/>
    </source>
</evidence>
<comment type="catalytic activity">
    <reaction evidence="8">
        <text>ATP + H2O = ADP + phosphate + H(+)</text>
        <dbReference type="Rhea" id="RHEA:13065"/>
        <dbReference type="ChEBI" id="CHEBI:15377"/>
        <dbReference type="ChEBI" id="CHEBI:15378"/>
        <dbReference type="ChEBI" id="CHEBI:30616"/>
        <dbReference type="ChEBI" id="CHEBI:43474"/>
        <dbReference type="ChEBI" id="CHEBI:456216"/>
        <dbReference type="EC" id="5.6.2.4"/>
    </reaction>
</comment>
<dbReference type="GO" id="GO:0031297">
    <property type="term" value="P:replication fork processing"/>
    <property type="evidence" value="ECO:0007669"/>
    <property type="project" value="TreeGrafter"/>
</dbReference>
<evidence type="ECO:0000256" key="2">
    <source>
        <dbReference type="ARBA" id="ARBA00022801"/>
    </source>
</evidence>
<evidence type="ECO:0000256" key="1">
    <source>
        <dbReference type="ARBA" id="ARBA00022741"/>
    </source>
</evidence>
<evidence type="ECO:0000313" key="13">
    <source>
        <dbReference type="Proteomes" id="UP000000366"/>
    </source>
</evidence>
<feature type="binding site" evidence="9">
    <location>
        <begin position="44"/>
        <end position="51"/>
    </location>
    <ligand>
        <name>ATP</name>
        <dbReference type="ChEBI" id="CHEBI:30616"/>
    </ligand>
</feature>
<dbReference type="eggNOG" id="COG0210">
    <property type="taxonomic scope" value="Bacteria"/>
</dbReference>
<dbReference type="PANTHER" id="PTHR11070">
    <property type="entry name" value="UVRD / RECB / PCRA DNA HELICASE FAMILY MEMBER"/>
    <property type="match status" value="1"/>
</dbReference>
<keyword evidence="4 9" id="KW-0067">ATP-binding</keyword>
<evidence type="ECO:0000256" key="5">
    <source>
        <dbReference type="ARBA" id="ARBA00023235"/>
    </source>
</evidence>
<keyword evidence="3 9" id="KW-0347">Helicase</keyword>
<organism evidence="12 13">
    <name type="scientific">Methylibium petroleiphilum (strain ATCC BAA-1232 / LMG 22953 / PM1)</name>
    <dbReference type="NCBI Taxonomy" id="420662"/>
    <lineage>
        <taxon>Bacteria</taxon>
        <taxon>Pseudomonadati</taxon>
        <taxon>Pseudomonadota</taxon>
        <taxon>Betaproteobacteria</taxon>
        <taxon>Burkholderiales</taxon>
        <taxon>Sphaerotilaceae</taxon>
        <taxon>Methylibium</taxon>
    </lineage>
</organism>
<dbReference type="InterPro" id="IPR014016">
    <property type="entry name" value="UvrD-like_ATP-bd"/>
</dbReference>
<dbReference type="EC" id="5.6.2.4" evidence="7"/>
<dbReference type="GO" id="GO:0003677">
    <property type="term" value="F:DNA binding"/>
    <property type="evidence" value="ECO:0007669"/>
    <property type="project" value="InterPro"/>
</dbReference>